<dbReference type="RefSeq" id="WP_238479857.1">
    <property type="nucleotide sequence ID" value="NZ_CP064786.1"/>
</dbReference>
<dbReference type="AlphaFoldDB" id="A0A897MWM6"/>
<dbReference type="InterPro" id="IPR011066">
    <property type="entry name" value="MscS_channel_C_sf"/>
</dbReference>
<evidence type="ECO:0000256" key="3">
    <source>
        <dbReference type="ARBA" id="ARBA00022475"/>
    </source>
</evidence>
<feature type="transmembrane region" description="Helical" evidence="8">
    <location>
        <begin position="109"/>
        <end position="130"/>
    </location>
</feature>
<keyword evidence="5 8" id="KW-1133">Transmembrane helix</keyword>
<feature type="region of interest" description="Disordered" evidence="7">
    <location>
        <begin position="355"/>
        <end position="382"/>
    </location>
</feature>
<dbReference type="SUPFAM" id="SSF50182">
    <property type="entry name" value="Sm-like ribonucleoproteins"/>
    <property type="match status" value="1"/>
</dbReference>
<dbReference type="Pfam" id="PF00924">
    <property type="entry name" value="MS_channel_2nd"/>
    <property type="match status" value="1"/>
</dbReference>
<feature type="transmembrane region" description="Helical" evidence="8">
    <location>
        <begin position="151"/>
        <end position="170"/>
    </location>
</feature>
<evidence type="ECO:0000259" key="10">
    <source>
        <dbReference type="Pfam" id="PF21082"/>
    </source>
</evidence>
<dbReference type="InterPro" id="IPR023408">
    <property type="entry name" value="MscS_beta-dom_sf"/>
</dbReference>
<dbReference type="InterPro" id="IPR010920">
    <property type="entry name" value="LSM_dom_sf"/>
</dbReference>
<dbReference type="GO" id="GO:0005886">
    <property type="term" value="C:plasma membrane"/>
    <property type="evidence" value="ECO:0007669"/>
    <property type="project" value="UniProtKB-SubCell"/>
</dbReference>
<dbReference type="InterPro" id="IPR049278">
    <property type="entry name" value="MS_channel_C"/>
</dbReference>
<reference evidence="11" key="1">
    <citation type="submission" date="2020-11" db="EMBL/GenBank/DDBJ databases">
        <title>Carbohydrate-dependent, anaerobic sulfur respiration: A novel catabolism in halophilic archaea.</title>
        <authorList>
            <person name="Sorokin D.Y."/>
            <person name="Messina E."/>
            <person name="Smedile F."/>
            <person name="La Cono V."/>
            <person name="Hallsworth J.E."/>
            <person name="Yakimov M.M."/>
        </authorList>
    </citation>
    <scope>NUCLEOTIDE SEQUENCE</scope>
    <source>
        <strain evidence="11">AArc-S</strain>
    </source>
</reference>
<dbReference type="KEGG" id="hara:AArcS_1502"/>
<evidence type="ECO:0000256" key="8">
    <source>
        <dbReference type="SAM" id="Phobius"/>
    </source>
</evidence>
<accession>A0A897MWM6</accession>
<comment type="subcellular location">
    <subcellularLocation>
        <location evidence="1">Cell membrane</location>
        <topology evidence="1">Multi-pass membrane protein</topology>
    </subcellularLocation>
</comment>
<dbReference type="InterPro" id="IPR006685">
    <property type="entry name" value="MscS_channel_2nd"/>
</dbReference>
<evidence type="ECO:0000256" key="4">
    <source>
        <dbReference type="ARBA" id="ARBA00022692"/>
    </source>
</evidence>
<feature type="domain" description="Mechanosensitive ion channel MscS" evidence="9">
    <location>
        <begin position="194"/>
        <end position="261"/>
    </location>
</feature>
<evidence type="ECO:0000256" key="6">
    <source>
        <dbReference type="ARBA" id="ARBA00023136"/>
    </source>
</evidence>
<comment type="similarity">
    <text evidence="2">Belongs to the MscS (TC 1.A.23) family.</text>
</comment>
<dbReference type="GeneID" id="70684885"/>
<evidence type="ECO:0000259" key="9">
    <source>
        <dbReference type="Pfam" id="PF00924"/>
    </source>
</evidence>
<feature type="transmembrane region" description="Helical" evidence="8">
    <location>
        <begin position="68"/>
        <end position="89"/>
    </location>
</feature>
<dbReference type="GO" id="GO:0008381">
    <property type="term" value="F:mechanosensitive monoatomic ion channel activity"/>
    <property type="evidence" value="ECO:0007669"/>
    <property type="project" value="InterPro"/>
</dbReference>
<feature type="compositionally biased region" description="Low complexity" evidence="7">
    <location>
        <begin position="366"/>
        <end position="382"/>
    </location>
</feature>
<dbReference type="SUPFAM" id="SSF82689">
    <property type="entry name" value="Mechanosensitive channel protein MscS (YggB), C-terminal domain"/>
    <property type="match status" value="1"/>
</dbReference>
<sequence length="382" mass="41087">MLAESIGLSSLISVMGVTGLAEEVASTEGKILVTLLAISGAVLAAWFARQAQSQLKRFVSPTVSDLIASVVVIGVFATAVALIVELWGLSNDVLAEVEGFELSAVIPQLIVTVLVLVGAQVFTGVIRRLLDDLMGSSDAVTRHQRQVTYRLSQLLVWTFALFVVLGVWQVNVSGLLVGAGFLGIVVGMAARQTLGSLLAGFVLMFSRPFEIGDWVQVGRDEQEGIVTDITMMNTRIETVDGEYVMVPNDVISSQAIVNRSRKGRLRIDLDVGVDYDTDLERAKELALDAIEDVEDAEEAPTPQVVSKRFGDSAILLGVRFWIDRPSARRYNGARTQAIGAIKERYDEAGITIPYPQRTVGRRSGASEEPAAAAPEASPGGEE</sequence>
<gene>
    <name evidence="11" type="primary">mscS4</name>
    <name evidence="11" type="ORF">AArcS_1502</name>
</gene>
<keyword evidence="12" id="KW-1185">Reference proteome</keyword>
<keyword evidence="4 8" id="KW-0812">Transmembrane</keyword>
<evidence type="ECO:0000256" key="1">
    <source>
        <dbReference type="ARBA" id="ARBA00004651"/>
    </source>
</evidence>
<dbReference type="InterPro" id="IPR045275">
    <property type="entry name" value="MscS_archaea/bacteria_type"/>
</dbReference>
<evidence type="ECO:0000313" key="12">
    <source>
        <dbReference type="Proteomes" id="UP000663586"/>
    </source>
</evidence>
<dbReference type="Pfam" id="PF21082">
    <property type="entry name" value="MS_channel_3rd"/>
    <property type="match status" value="1"/>
</dbReference>
<dbReference type="Gene3D" id="2.30.30.60">
    <property type="match status" value="1"/>
</dbReference>
<evidence type="ECO:0000313" key="11">
    <source>
        <dbReference type="EMBL" id="QSG02715.1"/>
    </source>
</evidence>
<dbReference type="SUPFAM" id="SSF82861">
    <property type="entry name" value="Mechanosensitive channel protein MscS (YggB), transmembrane region"/>
    <property type="match status" value="1"/>
</dbReference>
<dbReference type="PROSITE" id="PS01246">
    <property type="entry name" value="UPF0003"/>
    <property type="match status" value="1"/>
</dbReference>
<evidence type="ECO:0000256" key="2">
    <source>
        <dbReference type="ARBA" id="ARBA00008017"/>
    </source>
</evidence>
<protein>
    <submittedName>
        <fullName evidence="11">Small-conductance mechanosensitive channel</fullName>
    </submittedName>
</protein>
<dbReference type="EMBL" id="CP064786">
    <property type="protein sequence ID" value="QSG02715.1"/>
    <property type="molecule type" value="Genomic_DNA"/>
</dbReference>
<keyword evidence="3" id="KW-1003">Cell membrane</keyword>
<feature type="domain" description="Mechanosensitive ion channel MscS C-terminal" evidence="10">
    <location>
        <begin position="267"/>
        <end position="352"/>
    </location>
</feature>
<evidence type="ECO:0000256" key="7">
    <source>
        <dbReference type="SAM" id="MobiDB-lite"/>
    </source>
</evidence>
<organism evidence="11 12">
    <name type="scientific">Natranaeroarchaeum sulfidigenes</name>
    <dbReference type="NCBI Taxonomy" id="2784880"/>
    <lineage>
        <taxon>Archaea</taxon>
        <taxon>Methanobacteriati</taxon>
        <taxon>Methanobacteriota</taxon>
        <taxon>Stenosarchaea group</taxon>
        <taxon>Halobacteria</taxon>
        <taxon>Halobacteriales</taxon>
        <taxon>Natronoarchaeaceae</taxon>
        <taxon>Natranaeroarchaeum</taxon>
    </lineage>
</organism>
<dbReference type="PANTHER" id="PTHR30221">
    <property type="entry name" value="SMALL-CONDUCTANCE MECHANOSENSITIVE CHANNEL"/>
    <property type="match status" value="1"/>
</dbReference>
<feature type="transmembrane region" description="Helical" evidence="8">
    <location>
        <begin position="176"/>
        <end position="205"/>
    </location>
</feature>
<feature type="transmembrane region" description="Helical" evidence="8">
    <location>
        <begin position="31"/>
        <end position="48"/>
    </location>
</feature>
<dbReference type="Gene3D" id="3.30.70.100">
    <property type="match status" value="1"/>
</dbReference>
<evidence type="ECO:0000256" key="5">
    <source>
        <dbReference type="ARBA" id="ARBA00022989"/>
    </source>
</evidence>
<dbReference type="InterPro" id="IPR006686">
    <property type="entry name" value="MscS_channel_CS"/>
</dbReference>
<keyword evidence="6 8" id="KW-0472">Membrane</keyword>
<dbReference type="Proteomes" id="UP000663586">
    <property type="component" value="Chromosome"/>
</dbReference>
<dbReference type="Gene3D" id="1.10.287.1260">
    <property type="match status" value="1"/>
</dbReference>
<dbReference type="InterPro" id="IPR011014">
    <property type="entry name" value="MscS_channel_TM-2"/>
</dbReference>
<proteinExistence type="inferred from homology"/>
<name>A0A897MWM6_9EURY</name>
<dbReference type="PANTHER" id="PTHR30221:SF20">
    <property type="entry name" value="SMALL-CONDUCTANCE MECHANOSENSITIVE CHANNEL"/>
    <property type="match status" value="1"/>
</dbReference>